<protein>
    <recommendedName>
        <fullName evidence="5">Folate receptor-like domain-containing protein</fullName>
    </recommendedName>
</protein>
<evidence type="ECO:0000256" key="3">
    <source>
        <dbReference type="SAM" id="MobiDB-lite"/>
    </source>
</evidence>
<dbReference type="PANTHER" id="PTHR37390">
    <property type="entry name" value="OS02G0592500 PROTEIN"/>
    <property type="match status" value="1"/>
</dbReference>
<dbReference type="InterPro" id="IPR018143">
    <property type="entry name" value="Folate_rcpt-like"/>
</dbReference>
<sequence length="500" mass="54144">MGACGASSPPLPESSSPASSDSSCSPRCFPPCVSSLSLASSPSRPTSTGCCGKGDTLLRRTQGRFRHSRALCAPLSLLLFGISLCVGRSAAHQAGKDGSYSHVKTSRERHADLKMHAANGDCLPSLGFLPDVPRDRRDDVFLACNEHESNTCCQRRDTESILRRLVFYFTAEVVKSDVSFPPKNCPAFTSAALCAKCDARVGLGTMTRKNTPLLCRSFCEQWYKACENDYFAPAPSGSPLALTFCSPDSVICSPLRDVAADGAALCTKLGFEVAGFPTEGDGEERDEEEDATQCYDGVPAAALLGPGPKPARSEGAYGSGGRPTWREFLRWLELRLARCVETLLPRPEFWLFLFLCFYFLGKVLAALRSLVDRAAFAGRNPQWRSQASPASAWTPDREGERDEARDEARDESGGVGWPRRLSGAKETVPTLFLPREGGNQTEASRRACEAAEARRAHQIGAPGACRVRSGFRKPSSLFGTSDDEEEVMSPEAVREMVGGR</sequence>
<accession>A0A0F7UJD3</accession>
<keyword evidence="4" id="KW-0812">Transmembrane</keyword>
<organism evidence="6">
    <name type="scientific">Neospora caninum (strain Liverpool)</name>
    <dbReference type="NCBI Taxonomy" id="572307"/>
    <lineage>
        <taxon>Eukaryota</taxon>
        <taxon>Sar</taxon>
        <taxon>Alveolata</taxon>
        <taxon>Apicomplexa</taxon>
        <taxon>Conoidasida</taxon>
        <taxon>Coccidia</taxon>
        <taxon>Eucoccidiorida</taxon>
        <taxon>Eimeriorina</taxon>
        <taxon>Sarcocystidae</taxon>
        <taxon>Neospora</taxon>
    </lineage>
</organism>
<evidence type="ECO:0000313" key="6">
    <source>
        <dbReference type="EMBL" id="CEL69151.1"/>
    </source>
</evidence>
<feature type="compositionally biased region" description="Basic and acidic residues" evidence="3">
    <location>
        <begin position="395"/>
        <end position="412"/>
    </location>
</feature>
<dbReference type="EMBL" id="LN714485">
    <property type="protein sequence ID" value="CEL69151.1"/>
    <property type="molecule type" value="Genomic_DNA"/>
</dbReference>
<feature type="compositionally biased region" description="Low complexity" evidence="3">
    <location>
        <begin position="13"/>
        <end position="25"/>
    </location>
</feature>
<name>A0A0F7UJD3_NEOCL</name>
<evidence type="ECO:0000259" key="5">
    <source>
        <dbReference type="Pfam" id="PF03024"/>
    </source>
</evidence>
<reference evidence="6" key="1">
    <citation type="journal article" date="2015" name="PLoS ONE">
        <title>Comprehensive Evaluation of Toxoplasma gondii VEG and Neospora caninum LIV Genomes with Tachyzoite Stage Transcriptome and Proteome Defines Novel Transcript Features.</title>
        <authorList>
            <person name="Ramaprasad A."/>
            <person name="Mourier T."/>
            <person name="Naeem R."/>
            <person name="Malas T.B."/>
            <person name="Moussa E."/>
            <person name="Panigrahi A."/>
            <person name="Vermont S.J."/>
            <person name="Otto T.D."/>
            <person name="Wastling J."/>
            <person name="Pain A."/>
        </authorList>
    </citation>
    <scope>NUCLEOTIDE SEQUENCE</scope>
    <source>
        <strain evidence="6">Liverpool</strain>
    </source>
</reference>
<feature type="region of interest" description="Disordered" evidence="3">
    <location>
        <begin position="384"/>
        <end position="421"/>
    </location>
</feature>
<keyword evidence="4" id="KW-0472">Membrane</keyword>
<dbReference type="AlphaFoldDB" id="A0A0F7UJD3"/>
<evidence type="ECO:0000256" key="4">
    <source>
        <dbReference type="SAM" id="Phobius"/>
    </source>
</evidence>
<keyword evidence="4" id="KW-1133">Transmembrane helix</keyword>
<dbReference type="PANTHER" id="PTHR37390:SF1">
    <property type="entry name" value="FOLATE-BINDING PROTEIN 1"/>
    <property type="match status" value="1"/>
</dbReference>
<feature type="domain" description="Folate receptor-like" evidence="5">
    <location>
        <begin position="136"/>
        <end position="269"/>
    </location>
</feature>
<dbReference type="Pfam" id="PF03024">
    <property type="entry name" value="Folate_rec"/>
    <property type="match status" value="1"/>
</dbReference>
<feature type="region of interest" description="Disordered" evidence="3">
    <location>
        <begin position="470"/>
        <end position="500"/>
    </location>
</feature>
<keyword evidence="1" id="KW-0732">Signal</keyword>
<feature type="transmembrane region" description="Helical" evidence="4">
    <location>
        <begin position="349"/>
        <end position="371"/>
    </location>
</feature>
<feature type="region of interest" description="Disordered" evidence="3">
    <location>
        <begin position="1"/>
        <end position="25"/>
    </location>
</feature>
<evidence type="ECO:0000256" key="1">
    <source>
        <dbReference type="ARBA" id="ARBA00022729"/>
    </source>
</evidence>
<evidence type="ECO:0000256" key="2">
    <source>
        <dbReference type="ARBA" id="ARBA00023157"/>
    </source>
</evidence>
<keyword evidence="2" id="KW-1015">Disulfide bond</keyword>
<dbReference type="InterPro" id="IPR053305">
    <property type="entry name" value="Folate-binding_rcpt-like"/>
</dbReference>
<gene>
    <name evidence="6" type="ORF">BN1204_048700</name>
</gene>
<proteinExistence type="predicted"/>